<dbReference type="InterPro" id="IPR038070">
    <property type="entry name" value="Rv2632c-like_sf"/>
</dbReference>
<accession>A0ABU7ZBI2</accession>
<dbReference type="EMBL" id="JBAGLP010000120">
    <property type="protein sequence ID" value="MEG3616757.1"/>
    <property type="molecule type" value="Genomic_DNA"/>
</dbReference>
<comment type="caution">
    <text evidence="1">The sequence shown here is derived from an EMBL/GenBank/DDBJ whole genome shotgun (WGS) entry which is preliminary data.</text>
</comment>
<dbReference type="SUPFAM" id="SSF143212">
    <property type="entry name" value="Rv2632c-like"/>
    <property type="match status" value="1"/>
</dbReference>
<organism evidence="1 2">
    <name type="scientific">Isoptericola haloaureus</name>
    <dbReference type="NCBI Taxonomy" id="1542902"/>
    <lineage>
        <taxon>Bacteria</taxon>
        <taxon>Bacillati</taxon>
        <taxon>Actinomycetota</taxon>
        <taxon>Actinomycetes</taxon>
        <taxon>Micrococcales</taxon>
        <taxon>Promicromonosporaceae</taxon>
        <taxon>Isoptericola</taxon>
    </lineage>
</organism>
<dbReference type="InterPro" id="IPR015057">
    <property type="entry name" value="Rv2632c-like"/>
</dbReference>
<name>A0ABU7ZBI2_9MICO</name>
<gene>
    <name evidence="1" type="ORF">V5O49_16645</name>
</gene>
<dbReference type="Gene3D" id="3.30.160.240">
    <property type="entry name" value="Rv1738"/>
    <property type="match status" value="1"/>
</dbReference>
<evidence type="ECO:0000313" key="1">
    <source>
        <dbReference type="EMBL" id="MEG3616757.1"/>
    </source>
</evidence>
<proteinExistence type="predicted"/>
<reference evidence="1" key="1">
    <citation type="journal article" date="2024" name="Antonie Van Leeuwenhoek">
        <title>Isoptericola haloaureus sp. nov., a dimorphic actinobacterium isolated from mangrove sediments of southeast India, implicating biosaline agricultural significance through nitrogen fixation and salt tolerance genes.</title>
        <authorList>
            <person name="Prathaban M."/>
            <person name="Prathiviraj R."/>
            <person name="Ravichandran M."/>
            <person name="Natarajan S.D."/>
            <person name="Sobanaa M."/>
            <person name="Hari Krishna Kumar S."/>
            <person name="Chandrasekar V."/>
            <person name="Selvin J."/>
        </authorList>
    </citation>
    <scope>NUCLEOTIDE SEQUENCE</scope>
    <source>
        <strain evidence="1">MP1014</strain>
    </source>
</reference>
<reference evidence="1" key="2">
    <citation type="submission" date="2024-02" db="EMBL/GenBank/DDBJ databases">
        <authorList>
            <person name="Prathaban M."/>
            <person name="Mythili R."/>
            <person name="Sharmila Devi N."/>
            <person name="Sobanaa M."/>
            <person name="Prathiviraj R."/>
            <person name="Selvin J."/>
        </authorList>
    </citation>
    <scope>NUCLEOTIDE SEQUENCE</scope>
    <source>
        <strain evidence="1">MP1014</strain>
    </source>
</reference>
<protein>
    <submittedName>
        <fullName evidence="1">DUF1876 domain-containing protein</fullName>
    </submittedName>
</protein>
<evidence type="ECO:0000313" key="2">
    <source>
        <dbReference type="Proteomes" id="UP001310387"/>
    </source>
</evidence>
<sequence length="93" mass="10212">MAHTWTITVHLVETEDIDPDRGITSAHAVLTTSSGTTLEGRGTARRNPDDVEVEAIGEELATARALRDLSDRLLQETSDDLAEIEQHPVHLRS</sequence>
<dbReference type="Pfam" id="PF08962">
    <property type="entry name" value="Rv2632c-like"/>
    <property type="match status" value="1"/>
</dbReference>
<dbReference type="Proteomes" id="UP001310387">
    <property type="component" value="Unassembled WGS sequence"/>
</dbReference>
<dbReference type="RefSeq" id="WP_332903199.1">
    <property type="nucleotide sequence ID" value="NZ_JBAGLP010000120.1"/>
</dbReference>
<keyword evidence="2" id="KW-1185">Reference proteome</keyword>